<feature type="DNA-binding region" description="H-T-H motif" evidence="4">
    <location>
        <begin position="35"/>
        <end position="54"/>
    </location>
</feature>
<keyword evidence="1" id="KW-0805">Transcription regulation</keyword>
<dbReference type="PANTHER" id="PTHR47506">
    <property type="entry name" value="TRANSCRIPTIONAL REGULATORY PROTEIN"/>
    <property type="match status" value="1"/>
</dbReference>
<evidence type="ECO:0000256" key="3">
    <source>
        <dbReference type="ARBA" id="ARBA00023163"/>
    </source>
</evidence>
<evidence type="ECO:0000256" key="1">
    <source>
        <dbReference type="ARBA" id="ARBA00023015"/>
    </source>
</evidence>
<keyword evidence="3" id="KW-0804">Transcription</keyword>
<organism evidence="6 7">
    <name type="scientific">Nocardia transvalensis</name>
    <dbReference type="NCBI Taxonomy" id="37333"/>
    <lineage>
        <taxon>Bacteria</taxon>
        <taxon>Bacillati</taxon>
        <taxon>Actinomycetota</taxon>
        <taxon>Actinomycetes</taxon>
        <taxon>Mycobacteriales</taxon>
        <taxon>Nocardiaceae</taxon>
        <taxon>Nocardia</taxon>
    </lineage>
</organism>
<proteinExistence type="predicted"/>
<keyword evidence="7" id="KW-1185">Reference proteome</keyword>
<keyword evidence="2 4" id="KW-0238">DNA-binding</keyword>
<evidence type="ECO:0000256" key="4">
    <source>
        <dbReference type="PROSITE-ProRule" id="PRU00335"/>
    </source>
</evidence>
<dbReference type="Gene3D" id="1.10.357.10">
    <property type="entry name" value="Tetracycline Repressor, domain 2"/>
    <property type="match status" value="1"/>
</dbReference>
<evidence type="ECO:0000313" key="6">
    <source>
        <dbReference type="EMBL" id="MBB5915146.1"/>
    </source>
</evidence>
<feature type="domain" description="HTH tetR-type" evidence="5">
    <location>
        <begin position="12"/>
        <end position="72"/>
    </location>
</feature>
<sequence length="206" mass="22112">MAADPGAKESTRLSAHDWVWAALRAIASGGLAAVAVEPLAKQLGVTKGSFYAHFRNRDELVAAALDQWVRHGHETLAPFSEIDDPATRLRRLIDGMVAAGESGPPSVQLSLIGEAGDERVRSAVQRVDRTRLDLLARTYRELGVPPAQAEHRARIVYATNLGLLHLAEHNGDDDASDEQRAAFHAEAVSIFLPDDPGPDVSAGLDS</sequence>
<dbReference type="InterPro" id="IPR036271">
    <property type="entry name" value="Tet_transcr_reg_TetR-rel_C_sf"/>
</dbReference>
<dbReference type="InterPro" id="IPR009057">
    <property type="entry name" value="Homeodomain-like_sf"/>
</dbReference>
<dbReference type="RefSeq" id="WP_083905227.1">
    <property type="nucleotide sequence ID" value="NZ_JACHIT010000001.1"/>
</dbReference>
<evidence type="ECO:0000313" key="7">
    <source>
        <dbReference type="Proteomes" id="UP000540412"/>
    </source>
</evidence>
<comment type="caution">
    <text evidence="6">The sequence shown here is derived from an EMBL/GenBank/DDBJ whole genome shotgun (WGS) entry which is preliminary data.</text>
</comment>
<dbReference type="EMBL" id="JACHIT010000001">
    <property type="protein sequence ID" value="MBB5915146.1"/>
    <property type="molecule type" value="Genomic_DNA"/>
</dbReference>
<dbReference type="SUPFAM" id="SSF48498">
    <property type="entry name" value="Tetracyclin repressor-like, C-terminal domain"/>
    <property type="match status" value="1"/>
</dbReference>
<evidence type="ECO:0000256" key="2">
    <source>
        <dbReference type="ARBA" id="ARBA00023125"/>
    </source>
</evidence>
<reference evidence="6 7" key="1">
    <citation type="submission" date="2020-08" db="EMBL/GenBank/DDBJ databases">
        <title>Sequencing the genomes of 1000 actinobacteria strains.</title>
        <authorList>
            <person name="Klenk H.-P."/>
        </authorList>
    </citation>
    <scope>NUCLEOTIDE SEQUENCE [LARGE SCALE GENOMIC DNA]</scope>
    <source>
        <strain evidence="6 7">DSM 43582</strain>
    </source>
</reference>
<dbReference type="PANTHER" id="PTHR47506:SF1">
    <property type="entry name" value="HTH-TYPE TRANSCRIPTIONAL REGULATOR YJDC"/>
    <property type="match status" value="1"/>
</dbReference>
<dbReference type="AlphaFoldDB" id="A0A7W9PFC4"/>
<dbReference type="PROSITE" id="PS50977">
    <property type="entry name" value="HTH_TETR_2"/>
    <property type="match status" value="1"/>
</dbReference>
<dbReference type="Pfam" id="PF00440">
    <property type="entry name" value="TetR_N"/>
    <property type="match status" value="1"/>
</dbReference>
<dbReference type="InterPro" id="IPR001647">
    <property type="entry name" value="HTH_TetR"/>
</dbReference>
<evidence type="ECO:0000259" key="5">
    <source>
        <dbReference type="PROSITE" id="PS50977"/>
    </source>
</evidence>
<dbReference type="GO" id="GO:0003677">
    <property type="term" value="F:DNA binding"/>
    <property type="evidence" value="ECO:0007669"/>
    <property type="project" value="UniProtKB-UniRule"/>
</dbReference>
<accession>A0A7W9PFC4</accession>
<dbReference type="Proteomes" id="UP000540412">
    <property type="component" value="Unassembled WGS sequence"/>
</dbReference>
<name>A0A7W9PFC4_9NOCA</name>
<dbReference type="SUPFAM" id="SSF46689">
    <property type="entry name" value="Homeodomain-like"/>
    <property type="match status" value="1"/>
</dbReference>
<protein>
    <submittedName>
        <fullName evidence="6">AcrR family transcriptional regulator</fullName>
    </submittedName>
</protein>
<gene>
    <name evidence="6" type="ORF">BJY24_004013</name>
</gene>